<dbReference type="RefSeq" id="WP_153115032.1">
    <property type="nucleotide sequence ID" value="NZ_JACIGE010000001.1"/>
</dbReference>
<evidence type="ECO:0000313" key="2">
    <source>
        <dbReference type="Proteomes" id="UP000587070"/>
    </source>
</evidence>
<name>A0A840FW34_RHOTE</name>
<dbReference type="AlphaFoldDB" id="A0A840FW34"/>
<keyword evidence="2" id="KW-1185">Reference proteome</keyword>
<dbReference type="OrthoDB" id="559450at2"/>
<accession>A0A840FW34</accession>
<dbReference type="Proteomes" id="UP000587070">
    <property type="component" value="Unassembled WGS sequence"/>
</dbReference>
<protein>
    <submittedName>
        <fullName evidence="1">Putative nucleotidyltransferase</fullName>
    </submittedName>
</protein>
<gene>
    <name evidence="1" type="ORF">GGD90_000313</name>
</gene>
<reference evidence="1 2" key="1">
    <citation type="submission" date="2020-08" db="EMBL/GenBank/DDBJ databases">
        <title>Genome sequencing of Purple Non-Sulfur Bacteria from various extreme environments.</title>
        <authorList>
            <person name="Mayer M."/>
        </authorList>
    </citation>
    <scope>NUCLEOTIDE SEQUENCE [LARGE SCALE GENOMIC DNA]</scope>
    <source>
        <strain evidence="1 2">2761</strain>
    </source>
</reference>
<comment type="caution">
    <text evidence="1">The sequence shown here is derived from an EMBL/GenBank/DDBJ whole genome shotgun (WGS) entry which is preliminary data.</text>
</comment>
<keyword evidence="1" id="KW-0808">Transferase</keyword>
<dbReference type="InterPro" id="IPR043519">
    <property type="entry name" value="NT_sf"/>
</dbReference>
<dbReference type="SUPFAM" id="SSF81301">
    <property type="entry name" value="Nucleotidyltransferase"/>
    <property type="match status" value="1"/>
</dbReference>
<dbReference type="EMBL" id="JACIGE010000001">
    <property type="protein sequence ID" value="MBB4245964.1"/>
    <property type="molecule type" value="Genomic_DNA"/>
</dbReference>
<evidence type="ECO:0000313" key="1">
    <source>
        <dbReference type="EMBL" id="MBB4245964.1"/>
    </source>
</evidence>
<dbReference type="GO" id="GO:0016740">
    <property type="term" value="F:transferase activity"/>
    <property type="evidence" value="ECO:0007669"/>
    <property type="project" value="UniProtKB-KW"/>
</dbReference>
<sequence>MTQESAFTSTMKCLERSGKPTSGITIKKIETEIRFTALEVSEIKAIYGFGSFFRSQHYNDIDILVVASPLCEDCLSTYYEFRSKIASLGLQLGVVFDITFLTAQEFDERPLLEMDKLVEIFRRAFS</sequence>
<proteinExistence type="predicted"/>
<organism evidence="1 2">
    <name type="scientific">Rhodocyclus tenuis</name>
    <name type="common">Rhodospirillum tenue</name>
    <dbReference type="NCBI Taxonomy" id="1066"/>
    <lineage>
        <taxon>Bacteria</taxon>
        <taxon>Pseudomonadati</taxon>
        <taxon>Pseudomonadota</taxon>
        <taxon>Betaproteobacteria</taxon>
        <taxon>Rhodocyclales</taxon>
        <taxon>Rhodocyclaceae</taxon>
        <taxon>Rhodocyclus</taxon>
    </lineage>
</organism>